<dbReference type="EC" id="1.1.1.42" evidence="3"/>
<dbReference type="InterPro" id="IPR036942">
    <property type="entry name" value="Beta-barrel_TonB_sf"/>
</dbReference>
<feature type="domain" description="TonB-dependent receptor plug" evidence="14">
    <location>
        <begin position="111"/>
        <end position="212"/>
    </location>
</feature>
<evidence type="ECO:0000313" key="16">
    <source>
        <dbReference type="Proteomes" id="UP000599688"/>
    </source>
</evidence>
<accession>A0A917E825</accession>
<dbReference type="Gene3D" id="2.60.40.1120">
    <property type="entry name" value="Carboxypeptidase-like, regulatory domain"/>
    <property type="match status" value="1"/>
</dbReference>
<dbReference type="GO" id="GO:0004450">
    <property type="term" value="F:isocitrate dehydrogenase (NADP+) activity"/>
    <property type="evidence" value="ECO:0007669"/>
    <property type="project" value="UniProtKB-EC"/>
</dbReference>
<dbReference type="Gene3D" id="2.170.130.10">
    <property type="entry name" value="TonB-dependent receptor, plug domain"/>
    <property type="match status" value="1"/>
</dbReference>
<dbReference type="EMBL" id="BMGL01000006">
    <property type="protein sequence ID" value="GGE12435.1"/>
    <property type="molecule type" value="Genomic_DNA"/>
</dbReference>
<dbReference type="Pfam" id="PF13715">
    <property type="entry name" value="CarbopepD_reg_2"/>
    <property type="match status" value="1"/>
</dbReference>
<dbReference type="GO" id="GO:0046872">
    <property type="term" value="F:metal ion binding"/>
    <property type="evidence" value="ECO:0007669"/>
    <property type="project" value="UniProtKB-KW"/>
</dbReference>
<comment type="cofactor">
    <cofactor evidence="1">
        <name>Mg(2+)</name>
        <dbReference type="ChEBI" id="CHEBI:18420"/>
    </cofactor>
</comment>
<proteinExistence type="inferred from homology"/>
<dbReference type="InterPro" id="IPR037066">
    <property type="entry name" value="Plug_dom_sf"/>
</dbReference>
<dbReference type="GO" id="GO:0009279">
    <property type="term" value="C:cell outer membrane"/>
    <property type="evidence" value="ECO:0007669"/>
    <property type="project" value="UniProtKB-SubCell"/>
</dbReference>
<dbReference type="SUPFAM" id="SSF49464">
    <property type="entry name" value="Carboxypeptidase regulatory domain-like"/>
    <property type="match status" value="1"/>
</dbReference>
<keyword evidence="5" id="KW-0816">Tricarboxylic acid cycle</keyword>
<keyword evidence="16" id="KW-1185">Reference proteome</keyword>
<protein>
    <recommendedName>
        <fullName evidence="3">isocitrate dehydrogenase (NADP(+))</fullName>
        <ecNumber evidence="3">1.1.1.42</ecNumber>
    </recommendedName>
</protein>
<evidence type="ECO:0000256" key="9">
    <source>
        <dbReference type="ARBA" id="ARBA00023002"/>
    </source>
</evidence>
<comment type="subcellular location">
    <subcellularLocation>
        <location evidence="2">Cell outer membrane</location>
    </subcellularLocation>
</comment>
<evidence type="ECO:0000256" key="4">
    <source>
        <dbReference type="ARBA" id="ARBA00022435"/>
    </source>
</evidence>
<dbReference type="PANTHER" id="PTHR36999:SF1">
    <property type="entry name" value="ISOCITRATE DEHYDROGENASE (NADP(+))"/>
    <property type="match status" value="1"/>
</dbReference>
<keyword evidence="4" id="KW-0329">Glyoxylate bypass</keyword>
<comment type="similarity">
    <text evidence="13">Belongs to the monomeric-type IDH family.</text>
</comment>
<evidence type="ECO:0000256" key="8">
    <source>
        <dbReference type="ARBA" id="ARBA00022857"/>
    </source>
</evidence>
<keyword evidence="15" id="KW-0176">Collagen</keyword>
<name>A0A917E825_9FLAO</name>
<evidence type="ECO:0000256" key="10">
    <source>
        <dbReference type="ARBA" id="ARBA00023136"/>
    </source>
</evidence>
<dbReference type="InterPro" id="IPR008969">
    <property type="entry name" value="CarboxyPept-like_regulatory"/>
</dbReference>
<sequence>MLIFWLSFGFVNAQDFSLTGKVFNNENKEPILGANLIVKNTKFAGVTNFNGKFEIQLPKGVYEIEFSYLGFENQIKTLEISKDTNFDIYLVPSEEQLDEVLVQENIEKTEIRSASMSVSKLTSKTIKQIPVVLGEADVIRSLIQLPGISNTGEGASGFNVRGGSAGQNLVLVDEATIFNSSHLFGLFSVFNPDAIKNVSLFKGGIPANFGGRVASVLDIEQRRGNTQKFKGEANIGVVSSKLLLEGPIQKDKSSFLISGRSSYAHLFLKLADNPNSAYFYDVNAKFNFKLNKNNIISTSAYYGRDVFDISDNFINTYGSSFISTRWNHVFNESTFSNLHFIVNDYIYDLEINTAEFVFETGLNNFNLKYDVNQQINNQFTLKYGIDSFYHEFNPGVIKPNNPNSGVNLRVLDKKFAIENAFYLGAEHNLTKDIQLEYGLRLSSFYRLGQKGFASYENNEPVFYNTSIGIYEEAPITARENISKSNSIKSYHNLEPRFSVAYSLNNNQSFKLGYHRMVQNLHLISNTSAPTPFDIWAPSGPYLQPQKADQLAIGYFQNFKEEAYSLETEVYYKKVQNSFDFINGANLIANNNIERVLLNGEGRAYGWEFLLKKNTGKLTGWIAYTLSRTEQRTPGRTPSEPGINNGEWYLNNFDKTHDLSIVANYQFNKKWSFNASFVVQTGLPVNFPVGQYQFQDLTIPVYEGRNLNRLPTFHRLDISATLIPSKNENRDWKTSWSFGIYNVYNRMNAAAINFRQNQETGANEAVRLSIFGAVPSVSYNIKF</sequence>
<evidence type="ECO:0000256" key="1">
    <source>
        <dbReference type="ARBA" id="ARBA00001946"/>
    </source>
</evidence>
<dbReference type="Gene3D" id="2.40.170.20">
    <property type="entry name" value="TonB-dependent receptor, beta-barrel domain"/>
    <property type="match status" value="1"/>
</dbReference>
<evidence type="ECO:0000256" key="2">
    <source>
        <dbReference type="ARBA" id="ARBA00004442"/>
    </source>
</evidence>
<dbReference type="GO" id="GO:0006097">
    <property type="term" value="P:glyoxylate cycle"/>
    <property type="evidence" value="ECO:0007669"/>
    <property type="project" value="UniProtKB-KW"/>
</dbReference>
<dbReference type="Pfam" id="PF07715">
    <property type="entry name" value="Plug"/>
    <property type="match status" value="1"/>
</dbReference>
<evidence type="ECO:0000256" key="11">
    <source>
        <dbReference type="ARBA" id="ARBA00023237"/>
    </source>
</evidence>
<evidence type="ECO:0000256" key="13">
    <source>
        <dbReference type="ARBA" id="ARBA00046318"/>
    </source>
</evidence>
<evidence type="ECO:0000313" key="15">
    <source>
        <dbReference type="EMBL" id="GGE12435.1"/>
    </source>
</evidence>
<keyword evidence="10" id="KW-0472">Membrane</keyword>
<dbReference type="GO" id="GO:0006099">
    <property type="term" value="P:tricarboxylic acid cycle"/>
    <property type="evidence" value="ECO:0007669"/>
    <property type="project" value="UniProtKB-KW"/>
</dbReference>
<reference evidence="15 16" key="1">
    <citation type="journal article" date="2014" name="Int. J. Syst. Evol. Microbiol.">
        <title>Complete genome sequence of Corynebacterium casei LMG S-19264T (=DSM 44701T), isolated from a smear-ripened cheese.</title>
        <authorList>
            <consortium name="US DOE Joint Genome Institute (JGI-PGF)"/>
            <person name="Walter F."/>
            <person name="Albersmeier A."/>
            <person name="Kalinowski J."/>
            <person name="Ruckert C."/>
        </authorList>
    </citation>
    <scope>NUCLEOTIDE SEQUENCE [LARGE SCALE GENOMIC DNA]</scope>
    <source>
        <strain evidence="15 16">CGMCC 1.12925</strain>
    </source>
</reference>
<dbReference type="Proteomes" id="UP000599688">
    <property type="component" value="Unassembled WGS sequence"/>
</dbReference>
<evidence type="ECO:0000259" key="14">
    <source>
        <dbReference type="Pfam" id="PF07715"/>
    </source>
</evidence>
<dbReference type="PANTHER" id="PTHR36999">
    <property type="entry name" value="ISOCITRATE DEHYDROGENASE [NADP]"/>
    <property type="match status" value="1"/>
</dbReference>
<keyword evidence="6" id="KW-0479">Metal-binding</keyword>
<evidence type="ECO:0000256" key="5">
    <source>
        <dbReference type="ARBA" id="ARBA00022532"/>
    </source>
</evidence>
<evidence type="ECO:0000256" key="12">
    <source>
        <dbReference type="ARBA" id="ARBA00023554"/>
    </source>
</evidence>
<organism evidence="15 16">
    <name type="scientific">Psychroflexus salis</name>
    <dbReference type="NCBI Taxonomy" id="1526574"/>
    <lineage>
        <taxon>Bacteria</taxon>
        <taxon>Pseudomonadati</taxon>
        <taxon>Bacteroidota</taxon>
        <taxon>Flavobacteriia</taxon>
        <taxon>Flavobacteriales</taxon>
        <taxon>Flavobacteriaceae</taxon>
        <taxon>Psychroflexus</taxon>
    </lineage>
</organism>
<keyword evidence="11" id="KW-0998">Cell outer membrane</keyword>
<keyword evidence="8" id="KW-0521">NADP</keyword>
<dbReference type="AlphaFoldDB" id="A0A917E825"/>
<dbReference type="SUPFAM" id="SSF56935">
    <property type="entry name" value="Porins"/>
    <property type="match status" value="1"/>
</dbReference>
<evidence type="ECO:0000256" key="7">
    <source>
        <dbReference type="ARBA" id="ARBA00022842"/>
    </source>
</evidence>
<evidence type="ECO:0000256" key="3">
    <source>
        <dbReference type="ARBA" id="ARBA00013013"/>
    </source>
</evidence>
<gene>
    <name evidence="15" type="ORF">GCM10010831_12320</name>
</gene>
<evidence type="ECO:0000256" key="6">
    <source>
        <dbReference type="ARBA" id="ARBA00022723"/>
    </source>
</evidence>
<comment type="caution">
    <text evidence="15">The sequence shown here is derived from an EMBL/GenBank/DDBJ whole genome shotgun (WGS) entry which is preliminary data.</text>
</comment>
<dbReference type="InterPro" id="IPR004436">
    <property type="entry name" value="Isocitrate_DH_NADP_mono"/>
</dbReference>
<dbReference type="InterPro" id="IPR012910">
    <property type="entry name" value="Plug_dom"/>
</dbReference>
<keyword evidence="9" id="KW-0560">Oxidoreductase</keyword>
<keyword evidence="7" id="KW-0460">Magnesium</keyword>
<comment type="catalytic activity">
    <reaction evidence="12">
        <text>D-threo-isocitrate + NADP(+) = 2-oxoglutarate + CO2 + NADPH</text>
        <dbReference type="Rhea" id="RHEA:19629"/>
        <dbReference type="ChEBI" id="CHEBI:15562"/>
        <dbReference type="ChEBI" id="CHEBI:16526"/>
        <dbReference type="ChEBI" id="CHEBI:16810"/>
        <dbReference type="ChEBI" id="CHEBI:57783"/>
        <dbReference type="ChEBI" id="CHEBI:58349"/>
        <dbReference type="EC" id="1.1.1.42"/>
    </reaction>
</comment>